<proteinExistence type="predicted"/>
<dbReference type="SUPFAM" id="SSF88713">
    <property type="entry name" value="Glycoside hydrolase/deacetylase"/>
    <property type="match status" value="1"/>
</dbReference>
<dbReference type="InterPro" id="IPR011330">
    <property type="entry name" value="Glyco_hydro/deAcase_b/a-brl"/>
</dbReference>
<dbReference type="PANTHER" id="PTHR10587:SF128">
    <property type="entry name" value="POLYSACCHARIDE DEACETYLASE PDAB-RELATED"/>
    <property type="match status" value="1"/>
</dbReference>
<feature type="domain" description="NodB homology" evidence="1">
    <location>
        <begin position="56"/>
        <end position="235"/>
    </location>
</feature>
<dbReference type="GO" id="GO:0005975">
    <property type="term" value="P:carbohydrate metabolic process"/>
    <property type="evidence" value="ECO:0007669"/>
    <property type="project" value="InterPro"/>
</dbReference>
<sequence>MMFFVLNWTSWKRWIFFALIGMIVYFSYQLSSTYVFEPRASVQSTGGISKAVKDEEEIAITINVSWGDDIIIEILEILREEKVKATFFINGEWALRNEEIAKLIIEENHEVGLLGFYRDHYEDLTEEQITEDIQNGEDTLKRLDYEPLTLVRPPENRYNQSVVEHINELGYRTVFWSHFANIQGDTDPEQKAMSIVDELSKGDIIMFKAHDDLTPTPEIIRQLIQLKKDEGYNFVTVTELLSPAKIKLNPIN</sequence>
<dbReference type="Proteomes" id="UP000199427">
    <property type="component" value="Unassembled WGS sequence"/>
</dbReference>
<dbReference type="EMBL" id="FOES01000049">
    <property type="protein sequence ID" value="SER12173.1"/>
    <property type="molecule type" value="Genomic_DNA"/>
</dbReference>
<dbReference type="STRING" id="571933.SAMN05216362_1493"/>
<dbReference type="OrthoDB" id="9806342at2"/>
<name>A0A1H9LMP3_9BACI</name>
<protein>
    <submittedName>
        <fullName evidence="2">Peptidoglycan/xylan/chitin deacetylase, PgdA/CDA1 family</fullName>
    </submittedName>
</protein>
<dbReference type="InterPro" id="IPR050248">
    <property type="entry name" value="Polysacc_deacetylase_ArnD"/>
</dbReference>
<dbReference type="GO" id="GO:0016020">
    <property type="term" value="C:membrane"/>
    <property type="evidence" value="ECO:0007669"/>
    <property type="project" value="TreeGrafter"/>
</dbReference>
<gene>
    <name evidence="2" type="ORF">SAMN05216362_1493</name>
</gene>
<dbReference type="PANTHER" id="PTHR10587">
    <property type="entry name" value="GLYCOSYL TRANSFERASE-RELATED"/>
    <property type="match status" value="1"/>
</dbReference>
<reference evidence="2 3" key="1">
    <citation type="submission" date="2016-10" db="EMBL/GenBank/DDBJ databases">
        <authorList>
            <person name="de Groot N.N."/>
        </authorList>
    </citation>
    <scope>NUCLEOTIDE SEQUENCE [LARGE SCALE GENOMIC DNA]</scope>
    <source>
        <strain evidence="2 3">DSM 21633</strain>
    </source>
</reference>
<keyword evidence="3" id="KW-1185">Reference proteome</keyword>
<accession>A0A1H9LMP3</accession>
<dbReference type="AlphaFoldDB" id="A0A1H9LMP3"/>
<evidence type="ECO:0000313" key="3">
    <source>
        <dbReference type="Proteomes" id="UP000199427"/>
    </source>
</evidence>
<dbReference type="InterPro" id="IPR002509">
    <property type="entry name" value="NODB_dom"/>
</dbReference>
<evidence type="ECO:0000259" key="1">
    <source>
        <dbReference type="PROSITE" id="PS51677"/>
    </source>
</evidence>
<dbReference type="Gene3D" id="3.20.20.370">
    <property type="entry name" value="Glycoside hydrolase/deacetylase"/>
    <property type="match status" value="1"/>
</dbReference>
<dbReference type="Pfam" id="PF01522">
    <property type="entry name" value="Polysacc_deac_1"/>
    <property type="match status" value="1"/>
</dbReference>
<dbReference type="GO" id="GO:0016810">
    <property type="term" value="F:hydrolase activity, acting on carbon-nitrogen (but not peptide) bonds"/>
    <property type="evidence" value="ECO:0007669"/>
    <property type="project" value="InterPro"/>
</dbReference>
<evidence type="ECO:0000313" key="2">
    <source>
        <dbReference type="EMBL" id="SER12173.1"/>
    </source>
</evidence>
<dbReference type="PROSITE" id="PS51677">
    <property type="entry name" value="NODB"/>
    <property type="match status" value="1"/>
</dbReference>
<organism evidence="2 3">
    <name type="scientific">Piscibacillus halophilus</name>
    <dbReference type="NCBI Taxonomy" id="571933"/>
    <lineage>
        <taxon>Bacteria</taxon>
        <taxon>Bacillati</taxon>
        <taxon>Bacillota</taxon>
        <taxon>Bacilli</taxon>
        <taxon>Bacillales</taxon>
        <taxon>Bacillaceae</taxon>
        <taxon>Piscibacillus</taxon>
    </lineage>
</organism>